<gene>
    <name evidence="12" type="ORF">Tco_0822939</name>
</gene>
<organism evidence="12 13">
    <name type="scientific">Tanacetum coccineum</name>
    <dbReference type="NCBI Taxonomy" id="301880"/>
    <lineage>
        <taxon>Eukaryota</taxon>
        <taxon>Viridiplantae</taxon>
        <taxon>Streptophyta</taxon>
        <taxon>Embryophyta</taxon>
        <taxon>Tracheophyta</taxon>
        <taxon>Spermatophyta</taxon>
        <taxon>Magnoliopsida</taxon>
        <taxon>eudicotyledons</taxon>
        <taxon>Gunneridae</taxon>
        <taxon>Pentapetalae</taxon>
        <taxon>asterids</taxon>
        <taxon>campanulids</taxon>
        <taxon>Asterales</taxon>
        <taxon>Asteraceae</taxon>
        <taxon>Asteroideae</taxon>
        <taxon>Anthemideae</taxon>
        <taxon>Anthemidinae</taxon>
        <taxon>Tanacetum</taxon>
    </lineage>
</organism>
<feature type="repeat" description="WD" evidence="9">
    <location>
        <begin position="46"/>
        <end position="80"/>
    </location>
</feature>
<feature type="compositionally biased region" description="Basic residues" evidence="10">
    <location>
        <begin position="552"/>
        <end position="561"/>
    </location>
</feature>
<evidence type="ECO:0000256" key="6">
    <source>
        <dbReference type="ARBA" id="ARBA00022833"/>
    </source>
</evidence>
<keyword evidence="5 8" id="KW-0863">Zinc-finger</keyword>
<evidence type="ECO:0000256" key="1">
    <source>
        <dbReference type="ARBA" id="ARBA00004123"/>
    </source>
</evidence>
<feature type="domain" description="BED-type" evidence="11">
    <location>
        <begin position="857"/>
        <end position="912"/>
    </location>
</feature>
<dbReference type="Proteomes" id="UP001151760">
    <property type="component" value="Unassembled WGS sequence"/>
</dbReference>
<dbReference type="InterPro" id="IPR037850">
    <property type="entry name" value="RBBP5/Swd1"/>
</dbReference>
<keyword evidence="6" id="KW-0862">Zinc</keyword>
<reference evidence="12" key="1">
    <citation type="journal article" date="2022" name="Int. J. Mol. Sci.">
        <title>Draft Genome of Tanacetum Coccineum: Genomic Comparison of Closely Related Tanacetum-Family Plants.</title>
        <authorList>
            <person name="Yamashiro T."/>
            <person name="Shiraishi A."/>
            <person name="Nakayama K."/>
            <person name="Satake H."/>
        </authorList>
    </citation>
    <scope>NUCLEOTIDE SEQUENCE</scope>
</reference>
<feature type="domain" description="BED-type" evidence="11">
    <location>
        <begin position="764"/>
        <end position="819"/>
    </location>
</feature>
<feature type="compositionally biased region" description="Basic and acidic residues" evidence="10">
    <location>
        <begin position="446"/>
        <end position="460"/>
    </location>
</feature>
<keyword evidence="3" id="KW-0479">Metal-binding</keyword>
<name>A0ABQ5AGI6_9ASTR</name>
<dbReference type="InterPro" id="IPR003656">
    <property type="entry name" value="Znf_BED"/>
</dbReference>
<keyword evidence="4" id="KW-0677">Repeat</keyword>
<feature type="region of interest" description="Disordered" evidence="10">
    <location>
        <begin position="403"/>
        <end position="502"/>
    </location>
</feature>
<evidence type="ECO:0000256" key="5">
    <source>
        <dbReference type="ARBA" id="ARBA00022771"/>
    </source>
</evidence>
<dbReference type="EMBL" id="BQNB010012296">
    <property type="protein sequence ID" value="GJT01770.1"/>
    <property type="molecule type" value="Genomic_DNA"/>
</dbReference>
<evidence type="ECO:0000259" key="11">
    <source>
        <dbReference type="PROSITE" id="PS50808"/>
    </source>
</evidence>
<dbReference type="SUPFAM" id="SSF50978">
    <property type="entry name" value="WD40 repeat-like"/>
    <property type="match status" value="1"/>
</dbReference>
<dbReference type="PROSITE" id="PS50082">
    <property type="entry name" value="WD_REPEATS_2"/>
    <property type="match status" value="1"/>
</dbReference>
<evidence type="ECO:0000256" key="2">
    <source>
        <dbReference type="ARBA" id="ARBA00022574"/>
    </source>
</evidence>
<feature type="region of interest" description="Disordered" evidence="10">
    <location>
        <begin position="745"/>
        <end position="766"/>
    </location>
</feature>
<evidence type="ECO:0000313" key="12">
    <source>
        <dbReference type="EMBL" id="GJT01770.1"/>
    </source>
</evidence>
<dbReference type="SMART" id="SM00320">
    <property type="entry name" value="WD40"/>
    <property type="match status" value="4"/>
</dbReference>
<reference evidence="12" key="2">
    <citation type="submission" date="2022-01" db="EMBL/GenBank/DDBJ databases">
        <authorList>
            <person name="Yamashiro T."/>
            <person name="Shiraishi A."/>
            <person name="Satake H."/>
            <person name="Nakayama K."/>
        </authorList>
    </citation>
    <scope>NUCLEOTIDE SEQUENCE</scope>
</reference>
<dbReference type="InterPro" id="IPR015943">
    <property type="entry name" value="WD40/YVTN_repeat-like_dom_sf"/>
</dbReference>
<protein>
    <submittedName>
        <fullName evidence="12">Protein RBL</fullName>
    </submittedName>
</protein>
<feature type="compositionally biased region" description="Polar residues" evidence="10">
    <location>
        <begin position="482"/>
        <end position="493"/>
    </location>
</feature>
<evidence type="ECO:0000256" key="4">
    <source>
        <dbReference type="ARBA" id="ARBA00022737"/>
    </source>
</evidence>
<dbReference type="Gene3D" id="2.130.10.10">
    <property type="entry name" value="YVTN repeat-like/Quinoprotein amine dehydrogenase"/>
    <property type="match status" value="2"/>
</dbReference>
<dbReference type="Pfam" id="PF00400">
    <property type="entry name" value="WD40"/>
    <property type="match status" value="2"/>
</dbReference>
<keyword evidence="13" id="KW-1185">Reference proteome</keyword>
<keyword evidence="7" id="KW-0539">Nucleus</keyword>
<dbReference type="SMART" id="SM00614">
    <property type="entry name" value="ZnF_BED"/>
    <property type="match status" value="4"/>
</dbReference>
<dbReference type="PROSITE" id="PS50808">
    <property type="entry name" value="ZF_BED"/>
    <property type="match status" value="3"/>
</dbReference>
<keyword evidence="2 9" id="KW-0853">WD repeat</keyword>
<feature type="region of interest" description="Disordered" evidence="10">
    <location>
        <begin position="544"/>
        <end position="564"/>
    </location>
</feature>
<dbReference type="SUPFAM" id="SSF57667">
    <property type="entry name" value="beta-beta-alpha zinc fingers"/>
    <property type="match status" value="3"/>
</dbReference>
<sequence length="914" mass="101696">MTIPNITYALFYFFPAGCSDGKCVIWDFQTRGIAKELKDKDCVAAVTSVCWSKSGHHILVSAADNSLTLWNVAKGEKAFQTTLQQTSLQAHLHPNSGSSPPSLCLVSPFSSAPFILDFRTNITTVLPTSFPDSGTRHSNGNAHYTPTAACFNKSGDLVYLGNSAGEILIIDHQNNRVCGIFTISGGAVIKNIVFSRNGKYLLTNSSDRTIRIYENLLPLKDSLKTLDNDVSEIKKRKGVGLKRLSIFREFQDSVTKVHWKAPCFSGDSKWVVGGSASNGEHKIYIWDRAGNYVNTLEGPTEALVDLAWHPVRPILVSVSLTGLAYIWVKDDTEEWSAFAPDFRELAENEEYVEQEDEFDLMPGTEKVKESSINEDDEVDIITVEKDSAFSDSDISQEELRYLPAHPSPDVPEKLTESDIAGSPLSHNSNEEEIERPQESNKPGSSRSHDSSETESEKLPEIRNYGSPHSHNSSEDGIEKLPESNNSGSPLLQDSSEDEVVCNNSGSPFVHDWSDNEMVMPLRSFKFQSPHVNISSEIEVVENPVAENTGGTHSKKRRKRSKKLSDLHDFKDASDYSGMEIVSSEIVSALDVDQSMTEFKKAISPNQGKLRSKVWKHFKKHIKPNGGAVAICNYCNRSFSGGVTAGTSHLRNHVERKHAQFVFPEVHNHTDSVSTLNGDSASTDWDHYKKYTKPNNDIVGVCDFCSKNIVVRDDGETYKLKNHIKRKHMKLIKSIASSQTKIVSTPKLDESMTEIEESSPPSQGKNKVMDWDHFEKVENSNKKIVAVCKHCSKNLVLGDDESTKLRNHLNRKHAELISSIDCVKTEDVSIPDVDEPVTEIDEPMALTVVEEVTPPSQKKRSMVWNHFEKVKKPDNKIVAVCNYCSATFLAGAAGTSNLRNHLKRKHEELIVTTAS</sequence>
<dbReference type="InterPro" id="IPR001680">
    <property type="entry name" value="WD40_rpt"/>
</dbReference>
<dbReference type="InterPro" id="IPR036322">
    <property type="entry name" value="WD40_repeat_dom_sf"/>
</dbReference>
<feature type="compositionally biased region" description="Basic and acidic residues" evidence="10">
    <location>
        <begin position="471"/>
        <end position="481"/>
    </location>
</feature>
<dbReference type="PANTHER" id="PTHR44040">
    <property type="entry name" value="RETINOBLASTOMA-BINDING PROTEIN 5"/>
    <property type="match status" value="1"/>
</dbReference>
<dbReference type="Pfam" id="PF02892">
    <property type="entry name" value="zf-BED"/>
    <property type="match status" value="3"/>
</dbReference>
<feature type="domain" description="BED-type" evidence="11">
    <location>
        <begin position="608"/>
        <end position="664"/>
    </location>
</feature>
<comment type="caution">
    <text evidence="12">The sequence shown here is derived from an EMBL/GenBank/DDBJ whole genome shotgun (WGS) entry which is preliminary data.</text>
</comment>
<comment type="subcellular location">
    <subcellularLocation>
        <location evidence="1">Nucleus</location>
    </subcellularLocation>
</comment>
<dbReference type="PANTHER" id="PTHR44040:SF1">
    <property type="entry name" value="RETINOBLASTOMA-BINDING PROTEIN 5"/>
    <property type="match status" value="1"/>
</dbReference>
<dbReference type="InterPro" id="IPR036236">
    <property type="entry name" value="Znf_C2H2_sf"/>
</dbReference>
<evidence type="ECO:0000313" key="13">
    <source>
        <dbReference type="Proteomes" id="UP001151760"/>
    </source>
</evidence>
<evidence type="ECO:0000256" key="8">
    <source>
        <dbReference type="PROSITE-ProRule" id="PRU00027"/>
    </source>
</evidence>
<evidence type="ECO:0000256" key="10">
    <source>
        <dbReference type="SAM" id="MobiDB-lite"/>
    </source>
</evidence>
<evidence type="ECO:0000256" key="3">
    <source>
        <dbReference type="ARBA" id="ARBA00022723"/>
    </source>
</evidence>
<proteinExistence type="predicted"/>
<evidence type="ECO:0000256" key="7">
    <source>
        <dbReference type="ARBA" id="ARBA00023242"/>
    </source>
</evidence>
<evidence type="ECO:0000256" key="9">
    <source>
        <dbReference type="PROSITE-ProRule" id="PRU00221"/>
    </source>
</evidence>
<accession>A0ABQ5AGI6</accession>